<feature type="binding site" evidence="3">
    <location>
        <position position="83"/>
    </location>
    <ligand>
        <name>substrate</name>
    </ligand>
</feature>
<feature type="active site" description="Proton acceptor" evidence="2">
    <location>
        <position position="77"/>
    </location>
</feature>
<dbReference type="GO" id="GO:0005524">
    <property type="term" value="F:ATP binding"/>
    <property type="evidence" value="ECO:0007669"/>
    <property type="project" value="InterPro"/>
</dbReference>
<protein>
    <submittedName>
        <fullName evidence="5">Deoxyguanosine kinase</fullName>
    </submittedName>
</protein>
<dbReference type="EMBL" id="JQBL01000001">
    <property type="protein sequence ID" value="KRN51492.1"/>
    <property type="molecule type" value="Genomic_DNA"/>
</dbReference>
<evidence type="ECO:0000256" key="1">
    <source>
        <dbReference type="ARBA" id="ARBA00007420"/>
    </source>
</evidence>
<evidence type="ECO:0000313" key="6">
    <source>
        <dbReference type="Proteomes" id="UP000051841"/>
    </source>
</evidence>
<dbReference type="CDD" id="cd01673">
    <property type="entry name" value="dNK"/>
    <property type="match status" value="1"/>
</dbReference>
<dbReference type="AlphaFoldDB" id="A0A0R2HPL2"/>
<accession>A0A0R2HPL2</accession>
<dbReference type="GO" id="GO:0005737">
    <property type="term" value="C:cytoplasm"/>
    <property type="evidence" value="ECO:0007669"/>
    <property type="project" value="TreeGrafter"/>
</dbReference>
<dbReference type="InterPro" id="IPR031314">
    <property type="entry name" value="DNK_dom"/>
</dbReference>
<dbReference type="InterPro" id="IPR027417">
    <property type="entry name" value="P-loop_NTPase"/>
</dbReference>
<feature type="binding site" evidence="3">
    <location>
        <position position="43"/>
    </location>
    <ligand>
        <name>substrate</name>
    </ligand>
</feature>
<feature type="binding site" evidence="3">
    <location>
        <position position="149"/>
    </location>
    <ligand>
        <name>substrate</name>
    </ligand>
</feature>
<evidence type="ECO:0000256" key="2">
    <source>
        <dbReference type="PIRSR" id="PIRSR000705-1"/>
    </source>
</evidence>
<dbReference type="GO" id="GO:0019136">
    <property type="term" value="F:deoxynucleoside kinase activity"/>
    <property type="evidence" value="ECO:0007669"/>
    <property type="project" value="InterPro"/>
</dbReference>
<keyword evidence="6" id="KW-1185">Reference proteome</keyword>
<feature type="binding site" evidence="3">
    <location>
        <position position="78"/>
    </location>
    <ligand>
        <name>substrate</name>
    </ligand>
</feature>
<dbReference type="PIRSF" id="PIRSF000705">
    <property type="entry name" value="DNK"/>
    <property type="match status" value="1"/>
</dbReference>
<proteinExistence type="inferred from homology"/>
<gene>
    <name evidence="5" type="ORF">IV49_GL000109</name>
</gene>
<keyword evidence="5" id="KW-0808">Transferase</keyword>
<name>A0A0R2HPL2_9FIRM</name>
<evidence type="ECO:0000313" key="5">
    <source>
        <dbReference type="EMBL" id="KRN51492.1"/>
    </source>
</evidence>
<feature type="binding site" evidence="3">
    <location>
        <position position="54"/>
    </location>
    <ligand>
        <name>substrate</name>
    </ligand>
</feature>
<feature type="domain" description="Deoxynucleoside kinase" evidence="4">
    <location>
        <begin position="3"/>
        <end position="207"/>
    </location>
</feature>
<dbReference type="Proteomes" id="UP000051841">
    <property type="component" value="Unassembled WGS sequence"/>
</dbReference>
<feature type="binding site" evidence="3">
    <location>
        <position position="31"/>
    </location>
    <ligand>
        <name>substrate</name>
    </ligand>
</feature>
<organism evidence="5 6">
    <name type="scientific">Kandleria vitulina DSM 20405</name>
    <dbReference type="NCBI Taxonomy" id="1410657"/>
    <lineage>
        <taxon>Bacteria</taxon>
        <taxon>Bacillati</taxon>
        <taxon>Bacillota</taxon>
        <taxon>Erysipelotrichia</taxon>
        <taxon>Erysipelotrichales</taxon>
        <taxon>Coprobacillaceae</taxon>
        <taxon>Kandleria</taxon>
    </lineage>
</organism>
<dbReference type="InterPro" id="IPR050566">
    <property type="entry name" value="Deoxyribonucleoside_kinase"/>
</dbReference>
<dbReference type="Pfam" id="PF01712">
    <property type="entry name" value="dNK"/>
    <property type="match status" value="1"/>
</dbReference>
<evidence type="ECO:0000256" key="3">
    <source>
        <dbReference type="PIRSR" id="PIRSR000705-2"/>
    </source>
</evidence>
<dbReference type="InterPro" id="IPR002624">
    <property type="entry name" value="DCK/DGK"/>
</dbReference>
<reference evidence="5 6" key="1">
    <citation type="journal article" date="2015" name="Genome Announc.">
        <title>Expanding the biotechnology potential of lactobacilli through comparative genomics of 213 strains and associated genera.</title>
        <authorList>
            <person name="Sun Z."/>
            <person name="Harris H.M."/>
            <person name="McCann A."/>
            <person name="Guo C."/>
            <person name="Argimon S."/>
            <person name="Zhang W."/>
            <person name="Yang X."/>
            <person name="Jeffery I.B."/>
            <person name="Cooney J.C."/>
            <person name="Kagawa T.F."/>
            <person name="Liu W."/>
            <person name="Song Y."/>
            <person name="Salvetti E."/>
            <person name="Wrobel A."/>
            <person name="Rasinkangas P."/>
            <person name="Parkhill J."/>
            <person name="Rea M.C."/>
            <person name="O'Sullivan O."/>
            <person name="Ritari J."/>
            <person name="Douillard F.P."/>
            <person name="Paul Ross R."/>
            <person name="Yang R."/>
            <person name="Briner A.E."/>
            <person name="Felis G.E."/>
            <person name="de Vos W.M."/>
            <person name="Barrangou R."/>
            <person name="Klaenhammer T.R."/>
            <person name="Caufield P.W."/>
            <person name="Cui Y."/>
            <person name="Zhang H."/>
            <person name="O'Toole P.W."/>
        </authorList>
    </citation>
    <scope>NUCLEOTIDE SEQUENCE [LARGE SCALE GENOMIC DNA]</scope>
    <source>
        <strain evidence="5 6">DSM 20405</strain>
    </source>
</reference>
<dbReference type="Gene3D" id="3.40.50.300">
    <property type="entry name" value="P-loop containing nucleotide triphosphate hydrolases"/>
    <property type="match status" value="1"/>
</dbReference>
<comment type="similarity">
    <text evidence="1">Belongs to the DCK/DGK family.</text>
</comment>
<comment type="caution">
    <text evidence="5">The sequence shown here is derived from an EMBL/GenBank/DDBJ whole genome shotgun (WGS) entry which is preliminary data.</text>
</comment>
<sequence>MMIIMSGMIGAGKSQLTKILSEHLGTEPFYEPVEDNPILPLFYADPDRYAFLLQIYFLNKRFASIKKAMAHDNNVLDRSIYEDSLFFHMNAEMGRATSQEVDVYDSLLDNMMEELPYAAHKKAPDLLIHIDVDYDTVIKHIKMRGRDYEQVDHDPKLKEYYENLIAHYEPWFKDYDASEKMVINGNRYDFVNNMDDRRCVLNAIDDKLLELGKISKEEYTSLQEKISQL</sequence>
<keyword evidence="5" id="KW-0418">Kinase</keyword>
<dbReference type="PANTHER" id="PTHR10513:SF35">
    <property type="entry name" value="DEOXYADENOSINE KINASE"/>
    <property type="match status" value="1"/>
</dbReference>
<dbReference type="SUPFAM" id="SSF52540">
    <property type="entry name" value="P-loop containing nucleoside triphosphate hydrolases"/>
    <property type="match status" value="1"/>
</dbReference>
<dbReference type="PATRIC" id="fig|1410657.5.peg.111"/>
<evidence type="ECO:0000259" key="4">
    <source>
        <dbReference type="Pfam" id="PF01712"/>
    </source>
</evidence>
<dbReference type="PANTHER" id="PTHR10513">
    <property type="entry name" value="DEOXYNUCLEOSIDE KINASE"/>
    <property type="match status" value="1"/>
</dbReference>